<evidence type="ECO:0000313" key="2">
    <source>
        <dbReference type="Proteomes" id="UP000321577"/>
    </source>
</evidence>
<gene>
    <name evidence="1" type="ORF">BGE01nite_25330</name>
</gene>
<dbReference type="RefSeq" id="WP_146850824.1">
    <property type="nucleotide sequence ID" value="NZ_BKAG01000016.1"/>
</dbReference>
<dbReference type="AlphaFoldDB" id="A0A512M943"/>
<proteinExistence type="predicted"/>
<accession>A0A512M943</accession>
<keyword evidence="2" id="KW-1185">Reference proteome</keyword>
<evidence type="ECO:0000313" key="1">
    <source>
        <dbReference type="EMBL" id="GEP43242.1"/>
    </source>
</evidence>
<dbReference type="Proteomes" id="UP000321577">
    <property type="component" value="Unassembled WGS sequence"/>
</dbReference>
<dbReference type="OrthoDB" id="8236516at2"/>
<comment type="caution">
    <text evidence="1">The sequence shown here is derived from an EMBL/GenBank/DDBJ whole genome shotgun (WGS) entry which is preliminary data.</text>
</comment>
<dbReference type="EMBL" id="BKAG01000016">
    <property type="protein sequence ID" value="GEP43242.1"/>
    <property type="molecule type" value="Genomic_DNA"/>
</dbReference>
<reference evidence="1 2" key="1">
    <citation type="submission" date="2019-07" db="EMBL/GenBank/DDBJ databases">
        <title>Whole genome shotgun sequence of Brevifollis gellanilyticus NBRC 108608.</title>
        <authorList>
            <person name="Hosoyama A."/>
            <person name="Uohara A."/>
            <person name="Ohji S."/>
            <person name="Ichikawa N."/>
        </authorList>
    </citation>
    <scope>NUCLEOTIDE SEQUENCE [LARGE SCALE GENOMIC DNA]</scope>
    <source>
        <strain evidence="1 2">NBRC 108608</strain>
    </source>
</reference>
<sequence length="86" mass="9941">MEQTTTTTPPLGNTPISFEGQIKALFRPFDRNSMLSRFDLWSYTDVKAWAQPIYEQVSQGNMPCDDPWSQDYIDLFKAWMDGGMQP</sequence>
<organism evidence="1 2">
    <name type="scientific">Brevifollis gellanilyticus</name>
    <dbReference type="NCBI Taxonomy" id="748831"/>
    <lineage>
        <taxon>Bacteria</taxon>
        <taxon>Pseudomonadati</taxon>
        <taxon>Verrucomicrobiota</taxon>
        <taxon>Verrucomicrobiia</taxon>
        <taxon>Verrucomicrobiales</taxon>
        <taxon>Verrucomicrobiaceae</taxon>
    </lineage>
</organism>
<name>A0A512M943_9BACT</name>
<protein>
    <submittedName>
        <fullName evidence="1">Uncharacterized protein</fullName>
    </submittedName>
</protein>